<dbReference type="OrthoDB" id="4397787at2759"/>
<keyword evidence="1" id="KW-0732">Signal</keyword>
<reference evidence="2 3" key="1">
    <citation type="submission" date="2019-04" db="EMBL/GenBank/DDBJ databases">
        <title>Friends and foes A comparative genomics study of 23 Aspergillus species from section Flavi.</title>
        <authorList>
            <consortium name="DOE Joint Genome Institute"/>
            <person name="Kjaerbolling I."/>
            <person name="Vesth T."/>
            <person name="Frisvad J.C."/>
            <person name="Nybo J.L."/>
            <person name="Theobald S."/>
            <person name="Kildgaard S."/>
            <person name="Isbrandt T."/>
            <person name="Kuo A."/>
            <person name="Sato A."/>
            <person name="Lyhne E.K."/>
            <person name="Kogle M.E."/>
            <person name="Wiebenga A."/>
            <person name="Kun R.S."/>
            <person name="Lubbers R.J."/>
            <person name="Makela M.R."/>
            <person name="Barry K."/>
            <person name="Chovatia M."/>
            <person name="Clum A."/>
            <person name="Daum C."/>
            <person name="Haridas S."/>
            <person name="He G."/>
            <person name="LaButti K."/>
            <person name="Lipzen A."/>
            <person name="Mondo S."/>
            <person name="Riley R."/>
            <person name="Salamov A."/>
            <person name="Simmons B.A."/>
            <person name="Magnuson J.K."/>
            <person name="Henrissat B."/>
            <person name="Mortensen U.H."/>
            <person name="Larsen T.O."/>
            <person name="Devries R.P."/>
            <person name="Grigoriev I.V."/>
            <person name="Machida M."/>
            <person name="Baker S.E."/>
            <person name="Andersen M.R."/>
        </authorList>
    </citation>
    <scope>NUCLEOTIDE SEQUENCE [LARGE SCALE GENOMIC DNA]</scope>
    <source>
        <strain evidence="2 3">CBS 117626</strain>
    </source>
</reference>
<organism evidence="2 3">
    <name type="scientific">Aspergillus tamarii</name>
    <dbReference type="NCBI Taxonomy" id="41984"/>
    <lineage>
        <taxon>Eukaryota</taxon>
        <taxon>Fungi</taxon>
        <taxon>Dikarya</taxon>
        <taxon>Ascomycota</taxon>
        <taxon>Pezizomycotina</taxon>
        <taxon>Eurotiomycetes</taxon>
        <taxon>Eurotiomycetidae</taxon>
        <taxon>Eurotiales</taxon>
        <taxon>Aspergillaceae</taxon>
        <taxon>Aspergillus</taxon>
        <taxon>Aspergillus subgen. Circumdati</taxon>
    </lineage>
</organism>
<evidence type="ECO:0008006" key="4">
    <source>
        <dbReference type="Google" id="ProtNLM"/>
    </source>
</evidence>
<evidence type="ECO:0000313" key="2">
    <source>
        <dbReference type="EMBL" id="KAE8166251.1"/>
    </source>
</evidence>
<evidence type="ECO:0000256" key="1">
    <source>
        <dbReference type="SAM" id="SignalP"/>
    </source>
</evidence>
<name>A0A5N6V8N1_ASPTM</name>
<dbReference type="Proteomes" id="UP000326950">
    <property type="component" value="Unassembled WGS sequence"/>
</dbReference>
<dbReference type="EMBL" id="ML738595">
    <property type="protein sequence ID" value="KAE8166251.1"/>
    <property type="molecule type" value="Genomic_DNA"/>
</dbReference>
<keyword evidence="3" id="KW-1185">Reference proteome</keyword>
<sequence length="265" mass="30283">MSTLCKVLLRLLGAIAHDACLSSEQREQAMYIGVSFLAHKNACRLMAQVSGLLKGEVIISPCHRAIGATEHTDTLTHRHGKYLQAVMTDFRIAPTIADFEGHPIELVSILDPAVENSLPGEKRFQLHEDLLSREKKANEDLIQCTEDYGYHYIFRAGLQEYYMTKTVVENVNFWRPDPRGNDYRVHIQKLCYEAMETRLRLNDAEKRALVQATDCNMEDAYKFWSWLEKNRASYNAMKACISLLERLNEITPQGRTVNGRATLSD</sequence>
<protein>
    <recommendedName>
        <fullName evidence="4">Mating locus protein</fullName>
    </recommendedName>
</protein>
<feature type="chain" id="PRO_5025039201" description="Mating locus protein" evidence="1">
    <location>
        <begin position="17"/>
        <end position="265"/>
    </location>
</feature>
<evidence type="ECO:0000313" key="3">
    <source>
        <dbReference type="Proteomes" id="UP000326950"/>
    </source>
</evidence>
<feature type="signal peptide" evidence="1">
    <location>
        <begin position="1"/>
        <end position="16"/>
    </location>
</feature>
<accession>A0A5N6V8N1</accession>
<dbReference type="AlphaFoldDB" id="A0A5N6V8N1"/>
<proteinExistence type="predicted"/>
<gene>
    <name evidence="2" type="ORF">BDV40DRAFT_296725</name>
</gene>